<dbReference type="EMBL" id="DS469548">
    <property type="protein sequence ID" value="EDO44116.1"/>
    <property type="molecule type" value="Genomic_DNA"/>
</dbReference>
<dbReference type="PANTHER" id="PTHR46670">
    <property type="entry name" value="ENDO/EXONUCLEASE/PHOSPHATASE DOMAIN-CONTAINING PROTEIN"/>
    <property type="match status" value="1"/>
</dbReference>
<dbReference type="PhylomeDB" id="A7RX06"/>
<name>A7RX06_NEMVE</name>
<proteinExistence type="predicted"/>
<dbReference type="eggNOG" id="KOG1075">
    <property type="taxonomic scope" value="Eukaryota"/>
</dbReference>
<gene>
    <name evidence="1" type="ORF">NEMVEDRAFT_v1g96319</name>
</gene>
<evidence type="ECO:0008006" key="3">
    <source>
        <dbReference type="Google" id="ProtNLM"/>
    </source>
</evidence>
<evidence type="ECO:0000313" key="1">
    <source>
        <dbReference type="EMBL" id="EDO44116.1"/>
    </source>
</evidence>
<dbReference type="OMA" id="CADRYAK"/>
<sequence length="194" mass="22434">LNVCADRYAKKFSNILDAFDLKQHVKGITHKDGHTLDLVITRSDDDIIKVISVRNPMISDHHAIHCELDLCKPQFAKKVVNFRKLRSVDIDQLSEDLLNSELFQNQQVNINNLVIKYDNTLKALLDKHAPLKAKLVTIRPKAAWYTPEISEEKRKRRRLERKWVSTGLSTDRANYAYQCGVVNNLIDSLKTSYY</sequence>
<dbReference type="Proteomes" id="UP000001593">
    <property type="component" value="Unassembled WGS sequence"/>
</dbReference>
<feature type="non-terminal residue" evidence="1">
    <location>
        <position position="194"/>
    </location>
</feature>
<organism evidence="1 2">
    <name type="scientific">Nematostella vectensis</name>
    <name type="common">Starlet sea anemone</name>
    <dbReference type="NCBI Taxonomy" id="45351"/>
    <lineage>
        <taxon>Eukaryota</taxon>
        <taxon>Metazoa</taxon>
        <taxon>Cnidaria</taxon>
        <taxon>Anthozoa</taxon>
        <taxon>Hexacorallia</taxon>
        <taxon>Actiniaria</taxon>
        <taxon>Edwardsiidae</taxon>
        <taxon>Nematostella</taxon>
    </lineage>
</organism>
<feature type="non-terminal residue" evidence="1">
    <location>
        <position position="1"/>
    </location>
</feature>
<dbReference type="HOGENOM" id="CLU_069291_0_1_1"/>
<keyword evidence="2" id="KW-1185">Reference proteome</keyword>
<accession>A7RX06</accession>
<dbReference type="InParanoid" id="A7RX06"/>
<dbReference type="PANTHER" id="PTHR46670:SF3">
    <property type="entry name" value="ENDONUCLEASE_EXONUCLEASE_PHOSPHATASE DOMAIN-CONTAINING PROTEIN"/>
    <property type="match status" value="1"/>
</dbReference>
<dbReference type="AlphaFoldDB" id="A7RX06"/>
<reference evidence="1 2" key="1">
    <citation type="journal article" date="2007" name="Science">
        <title>Sea anemone genome reveals ancestral eumetazoan gene repertoire and genomic organization.</title>
        <authorList>
            <person name="Putnam N.H."/>
            <person name="Srivastava M."/>
            <person name="Hellsten U."/>
            <person name="Dirks B."/>
            <person name="Chapman J."/>
            <person name="Salamov A."/>
            <person name="Terry A."/>
            <person name="Shapiro H."/>
            <person name="Lindquist E."/>
            <person name="Kapitonov V.V."/>
            <person name="Jurka J."/>
            <person name="Genikhovich G."/>
            <person name="Grigoriev I.V."/>
            <person name="Lucas S.M."/>
            <person name="Steele R.E."/>
            <person name="Finnerty J.R."/>
            <person name="Technau U."/>
            <person name="Martindale M.Q."/>
            <person name="Rokhsar D.S."/>
        </authorList>
    </citation>
    <scope>NUCLEOTIDE SEQUENCE [LARGE SCALE GENOMIC DNA]</scope>
    <source>
        <strain evidence="2">CH2 X CH6</strain>
    </source>
</reference>
<protein>
    <recommendedName>
        <fullName evidence="3">Endonuclease/exonuclease/phosphatase domain-containing protein</fullName>
    </recommendedName>
</protein>
<dbReference type="STRING" id="45351.A7RX06"/>
<evidence type="ECO:0000313" key="2">
    <source>
        <dbReference type="Proteomes" id="UP000001593"/>
    </source>
</evidence>